<sequence length="529" mass="60878">MTQLNRKLPLGIQDFEEMRRDHYIYADKTDMVWKLANGTKYNYLSRPRRFGKSLLCSTLKCYFEGRKELFEGLKIMELESEWVKRPVIYFSMSLGGSSAQTLTEYLNNVLSSYEKIYGRNPDEQSLGNRLNGIIQRAYEQAGVQIAIIVDEYDIPLQHTYETNHHDACREIYRNFFTGLKDYGYCIKCVFITGITKFTQISLFSMLNTLTNVSFRNEYATICGLTKDEIQFYFSEQLSELADNYAITKSALMDTMSSIYDGYHFSRSLVGVYNPFSVCNALANLRLNSYWIASGSNEMLLKVLRKFINEIPELDNCLIDSDYLEMSDVNMNDPKLFLYQSGYLTIKKVVGSSYMLGYPNREVRNAMFGMILPIILHKESSQVSNAIQELKISMLAANIDRSMLCLKQLVAGTPYSTQKKENFVFEEHFRFILKNIFYLCGFKVSEEQQMSAGRIDLVVETSENIYILELKMSDNGGVVSASHQIASHHYADAYAASSKPVISLALEFDRESRGLMDWKKLNIALKQYRL</sequence>
<feature type="domain" description="AAA-ATPase-like" evidence="1">
    <location>
        <begin position="9"/>
        <end position="203"/>
    </location>
</feature>
<dbReference type="PANTHER" id="PTHR34825">
    <property type="entry name" value="CONSERVED PROTEIN, WITH A WEAK D-GALACTARATE DEHYDRATASE/ALTRONATE HYDROLASE DOMAIN"/>
    <property type="match status" value="1"/>
</dbReference>
<dbReference type="Pfam" id="PF09820">
    <property type="entry name" value="AAA-ATPase_like"/>
    <property type="match status" value="1"/>
</dbReference>
<dbReference type="InterPro" id="IPR012547">
    <property type="entry name" value="PDDEXK_9"/>
</dbReference>
<name>D1PA64_9BACT</name>
<dbReference type="PANTHER" id="PTHR34825:SF1">
    <property type="entry name" value="AAA-ATPASE-LIKE DOMAIN-CONTAINING PROTEIN"/>
    <property type="match status" value="1"/>
</dbReference>
<dbReference type="STRING" id="537011.PREVCOP_04089"/>
<gene>
    <name evidence="2" type="ORF">PREVCOP_04089</name>
</gene>
<dbReference type="InterPro" id="IPR018631">
    <property type="entry name" value="AAA-ATPase-like_dom"/>
</dbReference>
<protein>
    <recommendedName>
        <fullName evidence="1">AAA-ATPase-like domain-containing protein</fullName>
    </recommendedName>
</protein>
<dbReference type="OrthoDB" id="9776605at2"/>
<evidence type="ECO:0000259" key="1">
    <source>
        <dbReference type="Pfam" id="PF09820"/>
    </source>
</evidence>
<comment type="caution">
    <text evidence="2">The sequence shown here is derived from an EMBL/GenBank/DDBJ whole genome shotgun (WGS) entry which is preliminary data.</text>
</comment>
<keyword evidence="3" id="KW-1185">Reference proteome</keyword>
<dbReference type="PaxDb" id="537011-PREVCOP_04089"/>
<proteinExistence type="predicted"/>
<dbReference type="EMBL" id="ACBX02000006">
    <property type="protein sequence ID" value="EFB36393.1"/>
    <property type="molecule type" value="Genomic_DNA"/>
</dbReference>
<dbReference type="GeneID" id="69849618"/>
<organism evidence="2 3">
    <name type="scientific">Segatella copri DSM 18205</name>
    <dbReference type="NCBI Taxonomy" id="537011"/>
    <lineage>
        <taxon>Bacteria</taxon>
        <taxon>Pseudomonadati</taxon>
        <taxon>Bacteroidota</taxon>
        <taxon>Bacteroidia</taxon>
        <taxon>Bacteroidales</taxon>
        <taxon>Prevotellaceae</taxon>
        <taxon>Segatella</taxon>
    </lineage>
</organism>
<dbReference type="HOGENOM" id="CLU_021114_0_1_10"/>
<dbReference type="Pfam" id="PF08011">
    <property type="entry name" value="PDDEXK_9"/>
    <property type="match status" value="1"/>
</dbReference>
<evidence type="ECO:0000313" key="3">
    <source>
        <dbReference type="Proteomes" id="UP000004477"/>
    </source>
</evidence>
<dbReference type="Proteomes" id="UP000004477">
    <property type="component" value="Unassembled WGS sequence"/>
</dbReference>
<dbReference type="RefSeq" id="WP_006846807.1">
    <property type="nucleotide sequence ID" value="NZ_CP085932.1"/>
</dbReference>
<dbReference type="AlphaFoldDB" id="D1PA64"/>
<accession>D1PA64</accession>
<reference evidence="2" key="1">
    <citation type="submission" date="2009-11" db="EMBL/GenBank/DDBJ databases">
        <authorList>
            <person name="Weinstock G."/>
            <person name="Sodergren E."/>
            <person name="Clifton S."/>
            <person name="Fulton L."/>
            <person name="Fulton B."/>
            <person name="Courtney L."/>
            <person name="Fronick C."/>
            <person name="Harrison M."/>
            <person name="Strong C."/>
            <person name="Farmer C."/>
            <person name="Delahaunty K."/>
            <person name="Markovic C."/>
            <person name="Hall O."/>
            <person name="Minx P."/>
            <person name="Tomlinson C."/>
            <person name="Mitreva M."/>
            <person name="Nelson J."/>
            <person name="Hou S."/>
            <person name="Wollam A."/>
            <person name="Pepin K.H."/>
            <person name="Johnson M."/>
            <person name="Bhonagiri V."/>
            <person name="Nash W.E."/>
            <person name="Warren W."/>
            <person name="Chinwalla A."/>
            <person name="Mardis E.R."/>
            <person name="Wilson R.K."/>
        </authorList>
    </citation>
    <scope>NUCLEOTIDE SEQUENCE [LARGE SCALE GENOMIC DNA]</scope>
    <source>
        <strain evidence="2">DSM 18205</strain>
    </source>
</reference>
<evidence type="ECO:0000313" key="2">
    <source>
        <dbReference type="EMBL" id="EFB36393.1"/>
    </source>
</evidence>